<dbReference type="OrthoDB" id="272512at2759"/>
<evidence type="ECO:0000313" key="12">
    <source>
        <dbReference type="EMBL" id="KAH7362725.1"/>
    </source>
</evidence>
<dbReference type="Proteomes" id="UP000813385">
    <property type="component" value="Unassembled WGS sequence"/>
</dbReference>
<evidence type="ECO:0000256" key="3">
    <source>
        <dbReference type="ARBA" id="ARBA00022679"/>
    </source>
</evidence>
<keyword evidence="4 10" id="KW-0812">Transmembrane</keyword>
<keyword evidence="5 10" id="KW-1133">Transmembrane helix</keyword>
<evidence type="ECO:0000256" key="6">
    <source>
        <dbReference type="ARBA" id="ARBA00023098"/>
    </source>
</evidence>
<dbReference type="PANTHER" id="PTHR23063">
    <property type="entry name" value="PHOSPHOLIPID ACYLTRANSFERASE"/>
    <property type="match status" value="1"/>
</dbReference>
<evidence type="ECO:0000256" key="8">
    <source>
        <dbReference type="ARBA" id="ARBA00023315"/>
    </source>
</evidence>
<keyword evidence="3" id="KW-0808">Transferase</keyword>
<dbReference type="GO" id="GO:0016746">
    <property type="term" value="F:acyltransferase activity"/>
    <property type="evidence" value="ECO:0007669"/>
    <property type="project" value="UniProtKB-KW"/>
</dbReference>
<dbReference type="AlphaFoldDB" id="A0A8K0THR1"/>
<reference evidence="12" key="1">
    <citation type="journal article" date="2021" name="Nat. Commun.">
        <title>Genetic determinants of endophytism in the Arabidopsis root mycobiome.</title>
        <authorList>
            <person name="Mesny F."/>
            <person name="Miyauchi S."/>
            <person name="Thiergart T."/>
            <person name="Pickel B."/>
            <person name="Atanasova L."/>
            <person name="Karlsson M."/>
            <person name="Huettel B."/>
            <person name="Barry K.W."/>
            <person name="Haridas S."/>
            <person name="Chen C."/>
            <person name="Bauer D."/>
            <person name="Andreopoulos W."/>
            <person name="Pangilinan J."/>
            <person name="LaButti K."/>
            <person name="Riley R."/>
            <person name="Lipzen A."/>
            <person name="Clum A."/>
            <person name="Drula E."/>
            <person name="Henrissat B."/>
            <person name="Kohler A."/>
            <person name="Grigoriev I.V."/>
            <person name="Martin F.M."/>
            <person name="Hacquard S."/>
        </authorList>
    </citation>
    <scope>NUCLEOTIDE SEQUENCE</scope>
    <source>
        <strain evidence="12">MPI-CAGE-AT-0016</strain>
    </source>
</reference>
<evidence type="ECO:0000256" key="9">
    <source>
        <dbReference type="SAM" id="MobiDB-lite"/>
    </source>
</evidence>
<comment type="similarity">
    <text evidence="2">Belongs to the 1-acyl-sn-glycerol-3-phosphate acyltransferase family.</text>
</comment>
<organism evidence="12 13">
    <name type="scientific">Plectosphaerella cucumerina</name>
    <dbReference type="NCBI Taxonomy" id="40658"/>
    <lineage>
        <taxon>Eukaryota</taxon>
        <taxon>Fungi</taxon>
        <taxon>Dikarya</taxon>
        <taxon>Ascomycota</taxon>
        <taxon>Pezizomycotina</taxon>
        <taxon>Sordariomycetes</taxon>
        <taxon>Hypocreomycetidae</taxon>
        <taxon>Glomerellales</taxon>
        <taxon>Plectosphaerellaceae</taxon>
        <taxon>Plectosphaerella</taxon>
    </lineage>
</organism>
<accession>A0A8K0THR1</accession>
<dbReference type="GO" id="GO:0016020">
    <property type="term" value="C:membrane"/>
    <property type="evidence" value="ECO:0007669"/>
    <property type="project" value="UniProtKB-SubCell"/>
</dbReference>
<gene>
    <name evidence="12" type="ORF">B0T11DRAFT_281320</name>
</gene>
<evidence type="ECO:0000259" key="11">
    <source>
        <dbReference type="SMART" id="SM00563"/>
    </source>
</evidence>
<keyword evidence="8 12" id="KW-0012">Acyltransferase</keyword>
<dbReference type="PANTHER" id="PTHR23063:SF60">
    <property type="entry name" value="LYSOPHOSPHATIDIC ACID:OLEOYL-COA ACYLTRANSFERASE 1"/>
    <property type="match status" value="1"/>
</dbReference>
<feature type="domain" description="Phospholipid/glycerol acyltransferase" evidence="11">
    <location>
        <begin position="105"/>
        <end position="217"/>
    </location>
</feature>
<proteinExistence type="inferred from homology"/>
<evidence type="ECO:0000256" key="1">
    <source>
        <dbReference type="ARBA" id="ARBA00004370"/>
    </source>
</evidence>
<feature type="region of interest" description="Disordered" evidence="9">
    <location>
        <begin position="264"/>
        <end position="299"/>
    </location>
</feature>
<feature type="transmembrane region" description="Helical" evidence="10">
    <location>
        <begin position="33"/>
        <end position="54"/>
    </location>
</feature>
<dbReference type="InterPro" id="IPR002123">
    <property type="entry name" value="Plipid/glycerol_acylTrfase"/>
</dbReference>
<dbReference type="EMBL" id="JAGPXD010000003">
    <property type="protein sequence ID" value="KAH7362725.1"/>
    <property type="molecule type" value="Genomic_DNA"/>
</dbReference>
<evidence type="ECO:0000256" key="5">
    <source>
        <dbReference type="ARBA" id="ARBA00022989"/>
    </source>
</evidence>
<dbReference type="SMART" id="SM00563">
    <property type="entry name" value="PlsC"/>
    <property type="match status" value="1"/>
</dbReference>
<protein>
    <submittedName>
        <fullName evidence="12">Acyltransferase</fullName>
    </submittedName>
</protein>
<dbReference type="GO" id="GO:0006629">
    <property type="term" value="P:lipid metabolic process"/>
    <property type="evidence" value="ECO:0007669"/>
    <property type="project" value="UniProtKB-KW"/>
</dbReference>
<evidence type="ECO:0000256" key="2">
    <source>
        <dbReference type="ARBA" id="ARBA00008655"/>
    </source>
</evidence>
<evidence type="ECO:0000256" key="4">
    <source>
        <dbReference type="ARBA" id="ARBA00022692"/>
    </source>
</evidence>
<keyword evidence="13" id="KW-1185">Reference proteome</keyword>
<comment type="caution">
    <text evidence="12">The sequence shown here is derived from an EMBL/GenBank/DDBJ whole genome shotgun (WGS) entry which is preliminary data.</text>
</comment>
<evidence type="ECO:0000256" key="7">
    <source>
        <dbReference type="ARBA" id="ARBA00023136"/>
    </source>
</evidence>
<keyword evidence="7 10" id="KW-0472">Membrane</keyword>
<name>A0A8K0THR1_9PEZI</name>
<evidence type="ECO:0000256" key="10">
    <source>
        <dbReference type="SAM" id="Phobius"/>
    </source>
</evidence>
<comment type="subcellular location">
    <subcellularLocation>
        <location evidence="1">Membrane</location>
    </subcellularLocation>
</comment>
<sequence>MEKFSQFRDKGSGISPFIPIATPVSFTTKFTHFGLFLLRLPFFLAFASTYFFFLQFLPLPILVRKGLLWSFMAIPGIWWVDLQLDGVRRGTLAEQPADRFPHPGSVIAATLTSPIDAVYLAAIFDPIFTRSYPTTRQVERISLLGAIVLALTPVRLAPAPGARLTDLETLRREYPGRVLAVFPEASSTNGKAVLPFTPSLLEASPDTPLFPVSIRYTPGDVTTPVPGRWSKFLWDLLSRPTTTIRVRVAESVLNSSKAATNGAAPAYSTVVEEGSAARRRMGSDDEDDENGGIQRVTPEEQRVLDKIAEALARLGRNKRVGLTLKDKQAFLDAWAKRKK</sequence>
<evidence type="ECO:0000313" key="13">
    <source>
        <dbReference type="Proteomes" id="UP000813385"/>
    </source>
</evidence>
<keyword evidence="6" id="KW-0443">Lipid metabolism</keyword>